<organism evidence="1 2">
    <name type="scientific">Luteimonas endophytica</name>
    <dbReference type="NCBI Taxonomy" id="3042023"/>
    <lineage>
        <taxon>Bacteria</taxon>
        <taxon>Pseudomonadati</taxon>
        <taxon>Pseudomonadota</taxon>
        <taxon>Gammaproteobacteria</taxon>
        <taxon>Lysobacterales</taxon>
        <taxon>Lysobacteraceae</taxon>
        <taxon>Luteimonas</taxon>
    </lineage>
</organism>
<dbReference type="RefSeq" id="WP_280574336.1">
    <property type="nucleotide sequence ID" value="NZ_JARXRM010000030.1"/>
</dbReference>
<gene>
    <name evidence="1" type="ORF">QFW77_09420</name>
</gene>
<dbReference type="EMBL" id="JARXRM010000030">
    <property type="protein sequence ID" value="MDH5823204.1"/>
    <property type="molecule type" value="Genomic_DNA"/>
</dbReference>
<dbReference type="Proteomes" id="UP001156940">
    <property type="component" value="Unassembled WGS sequence"/>
</dbReference>
<accession>A0ABT6J8V6</accession>
<protein>
    <recommendedName>
        <fullName evidence="3">DUF2974 domain-containing protein</fullName>
    </recommendedName>
</protein>
<dbReference type="Gene3D" id="3.40.50.1820">
    <property type="entry name" value="alpha/beta hydrolase"/>
    <property type="match status" value="1"/>
</dbReference>
<keyword evidence="2" id="KW-1185">Reference proteome</keyword>
<dbReference type="SUPFAM" id="SSF53474">
    <property type="entry name" value="alpha/beta-Hydrolases"/>
    <property type="match status" value="1"/>
</dbReference>
<proteinExistence type="predicted"/>
<dbReference type="InterPro" id="IPR029058">
    <property type="entry name" value="AB_hydrolase_fold"/>
</dbReference>
<dbReference type="Pfam" id="PF26363">
    <property type="entry name" value="Phospholipase-like"/>
    <property type="match status" value="1"/>
</dbReference>
<sequence>MALDVGNIIGSVREAAARVVEQLRQPPPPMGPEQIAARADAATVDPQQRELLVAGYTRAQEQGDGALWRQTDNLATLYHDREVLALSRAIAPDDAVPDGWTRATPAQLAQYGIREADLRPTGDDSGFRAELFIPDPEVHGPDARPVLQFEGTNFGDLADVNADVAQAMGNAEAFYNQALDIATRVNQASGGQVIFSGHSLGGGLATAAALATGADAVVSNPAGVHPDTVAEALAERGLAFDDADRNVTTYAVDGDVLTELQDATAGLNSQNADSLAAILNGLGHGLNAWQDDVRFPTDVTGTQVRELPDAVGDVVTLDARHEDGSGRDDVIALGEIVEDINGRVESMPLNDFGELVDGGANWVDGATGLVRDVANTAGDGLGWLSDRLPDGGLLGGLGGVVSGGGDAVGTVGDWIEAGGDFTRDALEGVETVASVAVSAADGEVRGSMLEMVERHSFGVFDDSLGAEIGDREQALSDQLG</sequence>
<name>A0ABT6J8V6_9GAMM</name>
<evidence type="ECO:0008006" key="3">
    <source>
        <dbReference type="Google" id="ProtNLM"/>
    </source>
</evidence>
<evidence type="ECO:0000313" key="1">
    <source>
        <dbReference type="EMBL" id="MDH5823204.1"/>
    </source>
</evidence>
<reference evidence="1 2" key="1">
    <citation type="submission" date="2023-04" db="EMBL/GenBank/DDBJ databases">
        <title>Luteimonas endophyticus RD2P54.</title>
        <authorList>
            <person name="Sun J.-Q."/>
        </authorList>
    </citation>
    <scope>NUCLEOTIDE SEQUENCE [LARGE SCALE GENOMIC DNA]</scope>
    <source>
        <strain evidence="1 2">RD2P54</strain>
    </source>
</reference>
<evidence type="ECO:0000313" key="2">
    <source>
        <dbReference type="Proteomes" id="UP001156940"/>
    </source>
</evidence>
<comment type="caution">
    <text evidence="1">The sequence shown here is derived from an EMBL/GenBank/DDBJ whole genome shotgun (WGS) entry which is preliminary data.</text>
</comment>